<accession>A0ABD3X8M6</accession>
<evidence type="ECO:0000313" key="1">
    <source>
        <dbReference type="EMBL" id="KAL3882606.1"/>
    </source>
</evidence>
<dbReference type="EMBL" id="JBJQND010000003">
    <property type="protein sequence ID" value="KAL3882606.1"/>
    <property type="molecule type" value="Genomic_DNA"/>
</dbReference>
<organism evidence="1 2">
    <name type="scientific">Sinanodonta woodiana</name>
    <name type="common">Chinese pond mussel</name>
    <name type="synonym">Anodonta woodiana</name>
    <dbReference type="NCBI Taxonomy" id="1069815"/>
    <lineage>
        <taxon>Eukaryota</taxon>
        <taxon>Metazoa</taxon>
        <taxon>Spiralia</taxon>
        <taxon>Lophotrochozoa</taxon>
        <taxon>Mollusca</taxon>
        <taxon>Bivalvia</taxon>
        <taxon>Autobranchia</taxon>
        <taxon>Heteroconchia</taxon>
        <taxon>Palaeoheterodonta</taxon>
        <taxon>Unionida</taxon>
        <taxon>Unionoidea</taxon>
        <taxon>Unionidae</taxon>
        <taxon>Unioninae</taxon>
        <taxon>Sinanodonta</taxon>
    </lineage>
</organism>
<comment type="caution">
    <text evidence="1">The sequence shown here is derived from an EMBL/GenBank/DDBJ whole genome shotgun (WGS) entry which is preliminary data.</text>
</comment>
<reference evidence="1 2" key="1">
    <citation type="submission" date="2024-11" db="EMBL/GenBank/DDBJ databases">
        <title>Chromosome-level genome assembly of the freshwater bivalve Anodonta woodiana.</title>
        <authorList>
            <person name="Chen X."/>
        </authorList>
    </citation>
    <scope>NUCLEOTIDE SEQUENCE [LARGE SCALE GENOMIC DNA]</scope>
    <source>
        <strain evidence="1">MN2024</strain>
        <tissue evidence="1">Gills</tissue>
    </source>
</reference>
<protein>
    <submittedName>
        <fullName evidence="1">Uncharacterized protein</fullName>
    </submittedName>
</protein>
<dbReference type="Proteomes" id="UP001634394">
    <property type="component" value="Unassembled WGS sequence"/>
</dbReference>
<proteinExistence type="predicted"/>
<evidence type="ECO:0000313" key="2">
    <source>
        <dbReference type="Proteomes" id="UP001634394"/>
    </source>
</evidence>
<name>A0ABD3X8M6_SINWO</name>
<keyword evidence="2" id="KW-1185">Reference proteome</keyword>
<sequence length="115" mass="12912">MLCWNTEKQGNHLVIRDGSANMVKMICDADLAGIRCSAHTLQLVLHDASLTKPSVTDSINSLKLVGYVKWYLKPLCHSRTQECQTISDQIEFDRPDAGLFDRVKQRSCVCACRSI</sequence>
<gene>
    <name evidence="1" type="ORF">ACJMK2_028931</name>
</gene>
<dbReference type="AlphaFoldDB" id="A0ABD3X8M6"/>